<protein>
    <submittedName>
        <fullName evidence="1">Uncharacterized protein</fullName>
    </submittedName>
</protein>
<dbReference type="EMBL" id="BMRG01000026">
    <property type="protein sequence ID" value="GGP84424.1"/>
    <property type="molecule type" value="Genomic_DNA"/>
</dbReference>
<name>A0A918EGS1_9PSEU</name>
<proteinExistence type="predicted"/>
<dbReference type="Proteomes" id="UP000639606">
    <property type="component" value="Unassembled WGS sequence"/>
</dbReference>
<evidence type="ECO:0000313" key="2">
    <source>
        <dbReference type="Proteomes" id="UP000639606"/>
    </source>
</evidence>
<organism evidence="1 2">
    <name type="scientific">Saccharothrix coeruleofusca</name>
    <dbReference type="NCBI Taxonomy" id="33919"/>
    <lineage>
        <taxon>Bacteria</taxon>
        <taxon>Bacillati</taxon>
        <taxon>Actinomycetota</taxon>
        <taxon>Actinomycetes</taxon>
        <taxon>Pseudonocardiales</taxon>
        <taxon>Pseudonocardiaceae</taxon>
        <taxon>Saccharothrix</taxon>
    </lineage>
</organism>
<comment type="caution">
    <text evidence="1">The sequence shown here is derived from an EMBL/GenBank/DDBJ whole genome shotgun (WGS) entry which is preliminary data.</text>
</comment>
<dbReference type="AlphaFoldDB" id="A0A918EGS1"/>
<accession>A0A918EGS1</accession>
<reference evidence="1" key="2">
    <citation type="submission" date="2020-09" db="EMBL/GenBank/DDBJ databases">
        <authorList>
            <person name="Sun Q."/>
            <person name="Ohkuma M."/>
        </authorList>
    </citation>
    <scope>NUCLEOTIDE SEQUENCE</scope>
    <source>
        <strain evidence="1">JCM 3313</strain>
    </source>
</reference>
<sequence length="65" mass="7401">MPAREAVDMAVKSTDELPSEVLDLTSTTLFEMRALRTPELERAIQHTIREIRLGRFGDCVQGQRD</sequence>
<evidence type="ECO:0000313" key="1">
    <source>
        <dbReference type="EMBL" id="GGP84424.1"/>
    </source>
</evidence>
<gene>
    <name evidence="1" type="ORF">GCM10010185_67860</name>
</gene>
<keyword evidence="2" id="KW-1185">Reference proteome</keyword>
<reference evidence="1" key="1">
    <citation type="journal article" date="2014" name="Int. J. Syst. Evol. Microbiol.">
        <title>Complete genome sequence of Corynebacterium casei LMG S-19264T (=DSM 44701T), isolated from a smear-ripened cheese.</title>
        <authorList>
            <consortium name="US DOE Joint Genome Institute (JGI-PGF)"/>
            <person name="Walter F."/>
            <person name="Albersmeier A."/>
            <person name="Kalinowski J."/>
            <person name="Ruckert C."/>
        </authorList>
    </citation>
    <scope>NUCLEOTIDE SEQUENCE</scope>
    <source>
        <strain evidence="1">JCM 3313</strain>
    </source>
</reference>